<dbReference type="InterPro" id="IPR008136">
    <property type="entry name" value="CinA_C"/>
</dbReference>
<evidence type="ECO:0000259" key="1">
    <source>
        <dbReference type="Pfam" id="PF02464"/>
    </source>
</evidence>
<name>A0A4Q7MMV0_9BURK</name>
<dbReference type="InterPro" id="IPR036653">
    <property type="entry name" value="CinA-like_C"/>
</dbReference>
<dbReference type="AlphaFoldDB" id="A0A4Q7MMV0"/>
<evidence type="ECO:0000313" key="3">
    <source>
        <dbReference type="Proteomes" id="UP000292039"/>
    </source>
</evidence>
<sequence>MEMESDKEILEAVQALAAALTQRGWRLGTAESCTGGLLAGALTAVAGSSDWYHGGFVTYSNAEKIRQLGVAEVSLDMHGAVSEQVASQMATGVLAVTRETQFAISTTGIAGPGGATPGKPVGMVCFGFARLCDDGVVVAAQTRLFDGDRAAVRRAAVLYALRAALPLVSAPCTTR</sequence>
<dbReference type="GeneID" id="99725548"/>
<dbReference type="Pfam" id="PF02464">
    <property type="entry name" value="CinA"/>
    <property type="match status" value="1"/>
</dbReference>
<proteinExistence type="predicted"/>
<feature type="domain" description="CinA C-terminal" evidence="1">
    <location>
        <begin position="14"/>
        <end position="163"/>
    </location>
</feature>
<reference evidence="2 3" key="1">
    <citation type="submission" date="2019-02" db="EMBL/GenBank/DDBJ databases">
        <title>Genomic Encyclopedia of Type Strains, Phase IV (KMG-IV): sequencing the most valuable type-strain genomes for metagenomic binning, comparative biology and taxonomic classification.</title>
        <authorList>
            <person name="Goeker M."/>
        </authorList>
    </citation>
    <scope>NUCLEOTIDE SEQUENCE [LARGE SCALE GENOMIC DNA]</scope>
    <source>
        <strain evidence="2 3">DSM 16618</strain>
    </source>
</reference>
<dbReference type="SUPFAM" id="SSF142433">
    <property type="entry name" value="CinA-like"/>
    <property type="match status" value="1"/>
</dbReference>
<accession>A0A4Q7MMV0</accession>
<dbReference type="EMBL" id="SGWZ01000003">
    <property type="protein sequence ID" value="RZS69781.1"/>
    <property type="molecule type" value="Genomic_DNA"/>
</dbReference>
<evidence type="ECO:0000313" key="2">
    <source>
        <dbReference type="EMBL" id="RZS69781.1"/>
    </source>
</evidence>
<gene>
    <name evidence="2" type="ORF">EV679_2388</name>
</gene>
<protein>
    <submittedName>
        <fullName evidence="2">Nicotinamide-nucleotide amidase</fullName>
    </submittedName>
</protein>
<dbReference type="NCBIfam" id="TIGR00199">
    <property type="entry name" value="PncC_domain"/>
    <property type="match status" value="1"/>
</dbReference>
<dbReference type="Gene3D" id="3.90.950.20">
    <property type="entry name" value="CinA-like"/>
    <property type="match status" value="1"/>
</dbReference>
<dbReference type="RefSeq" id="WP_238591446.1">
    <property type="nucleotide sequence ID" value="NZ_CBCSEB010000017.1"/>
</dbReference>
<organism evidence="2 3">
    <name type="scientific">Kerstersia gyiorum</name>
    <dbReference type="NCBI Taxonomy" id="206506"/>
    <lineage>
        <taxon>Bacteria</taxon>
        <taxon>Pseudomonadati</taxon>
        <taxon>Pseudomonadota</taxon>
        <taxon>Betaproteobacteria</taxon>
        <taxon>Burkholderiales</taxon>
        <taxon>Alcaligenaceae</taxon>
        <taxon>Kerstersia</taxon>
    </lineage>
</organism>
<dbReference type="Proteomes" id="UP000292039">
    <property type="component" value="Unassembled WGS sequence"/>
</dbReference>
<comment type="caution">
    <text evidence="2">The sequence shown here is derived from an EMBL/GenBank/DDBJ whole genome shotgun (WGS) entry which is preliminary data.</text>
</comment>